<organism evidence="3 4">
    <name type="scientific">Asticcacaulis taihuensis</name>
    <dbReference type="NCBI Taxonomy" id="260084"/>
    <lineage>
        <taxon>Bacteria</taxon>
        <taxon>Pseudomonadati</taxon>
        <taxon>Pseudomonadota</taxon>
        <taxon>Alphaproteobacteria</taxon>
        <taxon>Caulobacterales</taxon>
        <taxon>Caulobacteraceae</taxon>
        <taxon>Asticcacaulis</taxon>
    </lineage>
</organism>
<dbReference type="RefSeq" id="WP_090645674.1">
    <property type="nucleotide sequence ID" value="NZ_CBCRYE010000001.1"/>
</dbReference>
<dbReference type="GO" id="GO:0016020">
    <property type="term" value="C:membrane"/>
    <property type="evidence" value="ECO:0007669"/>
    <property type="project" value="TreeGrafter"/>
</dbReference>
<dbReference type="InterPro" id="IPR002656">
    <property type="entry name" value="Acyl_transf_3_dom"/>
</dbReference>
<keyword evidence="1" id="KW-0812">Transmembrane</keyword>
<keyword evidence="3" id="KW-0012">Acyltransferase</keyword>
<feature type="domain" description="Acyltransferase 3" evidence="2">
    <location>
        <begin position="14"/>
        <end position="357"/>
    </location>
</feature>
<dbReference type="Pfam" id="PF01757">
    <property type="entry name" value="Acyl_transf_3"/>
    <property type="match status" value="1"/>
</dbReference>
<dbReference type="PANTHER" id="PTHR23028">
    <property type="entry name" value="ACETYLTRANSFERASE"/>
    <property type="match status" value="1"/>
</dbReference>
<dbReference type="GO" id="GO:0016747">
    <property type="term" value="F:acyltransferase activity, transferring groups other than amino-acyl groups"/>
    <property type="evidence" value="ECO:0007669"/>
    <property type="project" value="InterPro"/>
</dbReference>
<dbReference type="EMBL" id="FMTS01000001">
    <property type="protein sequence ID" value="SCW48117.1"/>
    <property type="molecule type" value="Genomic_DNA"/>
</dbReference>
<feature type="transmembrane region" description="Helical" evidence="1">
    <location>
        <begin position="18"/>
        <end position="38"/>
    </location>
</feature>
<proteinExistence type="predicted"/>
<dbReference type="STRING" id="260084.SAMN02927928_1526"/>
<feature type="transmembrane region" description="Helical" evidence="1">
    <location>
        <begin position="275"/>
        <end position="295"/>
    </location>
</feature>
<feature type="transmembrane region" description="Helical" evidence="1">
    <location>
        <begin position="158"/>
        <end position="176"/>
    </location>
</feature>
<accession>A0A1G4QUM0</accession>
<feature type="transmembrane region" description="Helical" evidence="1">
    <location>
        <begin position="103"/>
        <end position="121"/>
    </location>
</feature>
<sequence length="392" mass="44966">MSDAALHPHKARFYELDILRGVAALVVVFFHYKHFLLISDAAGFDYAHMPLSAIFMPLYLYGQFFVELFFAISGYVFFWLYAEAIASRHTGAWAFFVARFSRLYPLYIVTLLVVVALQALYPGDDFIYRQDTPLNFVLNLFMVQQWVPYAVQSFNGPAWSISVEVFLYALFFLICFFGWNRPWVLGGLFVAGAILRLMSDPTVDFVRGVPSFFQGGLIYYAVQLLSRHETWRRRVMLWLCVILPVAWIISYVRGFRPVNVLMEPGLMGTWLSVPVFLYVVLPLSLLALGLMQGHWRVKWLSRDSLHRISWIGDISYSVYLIHFPLQLTIMLGLSGLSPAVRLALFGSPLSLLIFMALASGLGWLSFHYLEMPARRYLTKRLRPLLAPSPAVR</sequence>
<dbReference type="Proteomes" id="UP000199150">
    <property type="component" value="Unassembled WGS sequence"/>
</dbReference>
<name>A0A1G4QUM0_9CAUL</name>
<dbReference type="GO" id="GO:0016787">
    <property type="term" value="F:hydrolase activity"/>
    <property type="evidence" value="ECO:0007669"/>
    <property type="project" value="UniProtKB-KW"/>
</dbReference>
<keyword evidence="4" id="KW-1185">Reference proteome</keyword>
<dbReference type="PANTHER" id="PTHR23028:SF131">
    <property type="entry name" value="BLR2367 PROTEIN"/>
    <property type="match status" value="1"/>
</dbReference>
<gene>
    <name evidence="3" type="ORF">SAMN02927928_1526</name>
</gene>
<reference evidence="4" key="1">
    <citation type="submission" date="2016-10" db="EMBL/GenBank/DDBJ databases">
        <authorList>
            <person name="Varghese N."/>
            <person name="Submissions S."/>
        </authorList>
    </citation>
    <scope>NUCLEOTIDE SEQUENCE [LARGE SCALE GENOMIC DNA]</scope>
    <source>
        <strain evidence="4">CGMCC 1.3431</strain>
    </source>
</reference>
<dbReference type="OrthoDB" id="9796461at2"/>
<dbReference type="GO" id="GO:0000271">
    <property type="term" value="P:polysaccharide biosynthetic process"/>
    <property type="evidence" value="ECO:0007669"/>
    <property type="project" value="TreeGrafter"/>
</dbReference>
<evidence type="ECO:0000313" key="4">
    <source>
        <dbReference type="Proteomes" id="UP000199150"/>
    </source>
</evidence>
<evidence type="ECO:0000256" key="1">
    <source>
        <dbReference type="SAM" id="Phobius"/>
    </source>
</evidence>
<feature type="transmembrane region" description="Helical" evidence="1">
    <location>
        <begin position="58"/>
        <end position="82"/>
    </location>
</feature>
<evidence type="ECO:0000313" key="3">
    <source>
        <dbReference type="EMBL" id="SCW48117.1"/>
    </source>
</evidence>
<feature type="transmembrane region" description="Helical" evidence="1">
    <location>
        <begin position="316"/>
        <end position="337"/>
    </location>
</feature>
<keyword evidence="1" id="KW-1133">Transmembrane helix</keyword>
<dbReference type="InterPro" id="IPR050879">
    <property type="entry name" value="Acyltransferase_3"/>
</dbReference>
<protein>
    <submittedName>
        <fullName evidence="3">Peptidoglycan/LPS O-acetylase OafA/YrhL, contains acyltransferase and SGNH-hydrolase domains</fullName>
    </submittedName>
</protein>
<keyword evidence="3" id="KW-0378">Hydrolase</keyword>
<keyword evidence="1" id="KW-0472">Membrane</keyword>
<evidence type="ECO:0000259" key="2">
    <source>
        <dbReference type="Pfam" id="PF01757"/>
    </source>
</evidence>
<feature type="transmembrane region" description="Helical" evidence="1">
    <location>
        <begin position="349"/>
        <end position="369"/>
    </location>
</feature>
<dbReference type="AlphaFoldDB" id="A0A1G4QUM0"/>
<feature type="transmembrane region" description="Helical" evidence="1">
    <location>
        <begin position="235"/>
        <end position="255"/>
    </location>
</feature>
<keyword evidence="3" id="KW-0808">Transferase</keyword>